<dbReference type="PANTHER" id="PTHR43029">
    <property type="entry name" value="AMMONIUM TRANSPORTER MEP2"/>
    <property type="match status" value="1"/>
</dbReference>
<dbReference type="Proteomes" id="UP001583193">
    <property type="component" value="Unassembled WGS sequence"/>
</dbReference>
<sequence length="490" mass="51627">MSSPTAPAWLNNGDNAWQLTAGTLVALQSIPGLVAIYAGIVKQKWAINSAFMAFYAFAAVLICWVVWAYKMGFGKQWGAAPFVGTPGPVVTMHYELKQAVLPAAGASAAYPLSTMIYFQFVFAAITVVIMAGAFLGRMNFLAWMVFVPLWLTFSYVVGAFSIWGGGFLYTRGVIDYSGGYVIHLSSGTAGFVGAAVIGPRLKADREDTRPNNILLVLVGAGILWMGWNGFNGGDPYTASPDAGAAVLNTNIATAMSTLVWTILDLIFFGKPAVIGAVQGMITGLVAITPAAGVVAGWGAVIIGSLSGSVPWVSMNVMGKKVPLFRWVDDTLGVFHTHAVAGALGGFLVGLFATKEGCAAFALKTPGGAIEGHGRQVWLQIVGALFIIGLNLFMTPLILFFIKYVLRIPLRMPEDVLLIGDDAIHGEEAYGFALGSSHRSMLYGDTTRGPISGDPEIGPITGHSPPRSTPPQSTGGLPENKIENGAGTKSD</sequence>
<evidence type="ECO:0000256" key="1">
    <source>
        <dbReference type="ARBA" id="ARBA00004141"/>
    </source>
</evidence>
<feature type="transmembrane region" description="Helical" evidence="8">
    <location>
        <begin position="376"/>
        <end position="401"/>
    </location>
</feature>
<protein>
    <recommendedName>
        <fullName evidence="8">Ammonium transporter</fullName>
    </recommendedName>
</protein>
<keyword evidence="3 8" id="KW-0813">Transport</keyword>
<dbReference type="PRINTS" id="PR00342">
    <property type="entry name" value="RHESUSRHD"/>
</dbReference>
<feature type="transmembrane region" description="Helical" evidence="8">
    <location>
        <begin position="250"/>
        <end position="269"/>
    </location>
</feature>
<evidence type="ECO:0000256" key="5">
    <source>
        <dbReference type="ARBA" id="ARBA00022989"/>
    </source>
</evidence>
<dbReference type="EMBL" id="JAVDPF010000003">
    <property type="protein sequence ID" value="KAL1884843.1"/>
    <property type="molecule type" value="Genomic_DNA"/>
</dbReference>
<dbReference type="Pfam" id="PF00909">
    <property type="entry name" value="Ammonium_transp"/>
    <property type="match status" value="1"/>
</dbReference>
<evidence type="ECO:0000256" key="7">
    <source>
        <dbReference type="ARBA" id="ARBA00023177"/>
    </source>
</evidence>
<name>A0ABR3Y966_9EURO</name>
<dbReference type="NCBIfam" id="TIGR00836">
    <property type="entry name" value="amt"/>
    <property type="match status" value="1"/>
</dbReference>
<feature type="transmembrane region" description="Helical" evidence="8">
    <location>
        <begin position="213"/>
        <end position="230"/>
    </location>
</feature>
<accession>A0ABR3Y966</accession>
<proteinExistence type="inferred from homology"/>
<comment type="similarity">
    <text evidence="2 8">Belongs to the ammonia transporter channel (TC 1.A.11.2) family.</text>
</comment>
<feature type="domain" description="Ammonium transporter AmtB-like" evidence="10">
    <location>
        <begin position="16"/>
        <end position="429"/>
    </location>
</feature>
<keyword evidence="12" id="KW-1185">Reference proteome</keyword>
<evidence type="ECO:0000259" key="10">
    <source>
        <dbReference type="Pfam" id="PF00909"/>
    </source>
</evidence>
<evidence type="ECO:0000256" key="6">
    <source>
        <dbReference type="ARBA" id="ARBA00023136"/>
    </source>
</evidence>
<keyword evidence="5 8" id="KW-1133">Transmembrane helix</keyword>
<comment type="caution">
    <text evidence="11">The sequence shown here is derived from an EMBL/GenBank/DDBJ whole genome shotgun (WGS) entry which is preliminary data.</text>
</comment>
<evidence type="ECO:0000256" key="3">
    <source>
        <dbReference type="ARBA" id="ARBA00022448"/>
    </source>
</evidence>
<dbReference type="PANTHER" id="PTHR43029:SF10">
    <property type="entry name" value="AMMONIUM TRANSPORTER MEP2"/>
    <property type="match status" value="1"/>
</dbReference>
<comment type="subcellular location">
    <subcellularLocation>
        <location evidence="8">Cell membrane</location>
        <topology evidence="8">Multi-pass membrane protein</topology>
    </subcellularLocation>
    <subcellularLocation>
        <location evidence="1">Membrane</location>
        <topology evidence="1">Multi-pass membrane protein</topology>
    </subcellularLocation>
</comment>
<comment type="caution">
    <text evidence="8">Lacks conserved residue(s) required for the propagation of feature annotation.</text>
</comment>
<dbReference type="PROSITE" id="PS01219">
    <property type="entry name" value="AMMONIUM_TRANSP"/>
    <property type="match status" value="1"/>
</dbReference>
<evidence type="ECO:0000313" key="11">
    <source>
        <dbReference type="EMBL" id="KAL1884843.1"/>
    </source>
</evidence>
<feature type="transmembrane region" description="Helical" evidence="8">
    <location>
        <begin position="180"/>
        <end position="201"/>
    </location>
</feature>
<dbReference type="InterPro" id="IPR001905">
    <property type="entry name" value="Ammonium_transpt"/>
</dbReference>
<evidence type="ECO:0000256" key="8">
    <source>
        <dbReference type="RuleBase" id="RU362002"/>
    </source>
</evidence>
<feature type="transmembrane region" description="Helical" evidence="8">
    <location>
        <begin position="142"/>
        <end position="168"/>
    </location>
</feature>
<keyword evidence="6 8" id="KW-0472">Membrane</keyword>
<gene>
    <name evidence="11" type="ORF">Plec18167_001498</name>
</gene>
<dbReference type="SUPFAM" id="SSF111352">
    <property type="entry name" value="Ammonium transporter"/>
    <property type="match status" value="1"/>
</dbReference>
<keyword evidence="4 8" id="KW-0812">Transmembrane</keyword>
<organism evidence="11 12">
    <name type="scientific">Paecilomyces lecythidis</name>
    <dbReference type="NCBI Taxonomy" id="3004212"/>
    <lineage>
        <taxon>Eukaryota</taxon>
        <taxon>Fungi</taxon>
        <taxon>Dikarya</taxon>
        <taxon>Ascomycota</taxon>
        <taxon>Pezizomycotina</taxon>
        <taxon>Eurotiomycetes</taxon>
        <taxon>Eurotiomycetidae</taxon>
        <taxon>Eurotiales</taxon>
        <taxon>Thermoascaceae</taxon>
        <taxon>Paecilomyces</taxon>
    </lineage>
</organism>
<feature type="transmembrane region" description="Helical" evidence="8">
    <location>
        <begin position="116"/>
        <end position="135"/>
    </location>
</feature>
<dbReference type="InterPro" id="IPR029020">
    <property type="entry name" value="Ammonium/urea_transptr"/>
</dbReference>
<feature type="transmembrane region" description="Helical" evidence="8">
    <location>
        <begin position="281"/>
        <end position="305"/>
    </location>
</feature>
<evidence type="ECO:0000256" key="9">
    <source>
        <dbReference type="SAM" id="MobiDB-lite"/>
    </source>
</evidence>
<evidence type="ECO:0000256" key="4">
    <source>
        <dbReference type="ARBA" id="ARBA00022692"/>
    </source>
</evidence>
<feature type="transmembrane region" description="Helical" evidence="8">
    <location>
        <begin position="50"/>
        <end position="69"/>
    </location>
</feature>
<dbReference type="InterPro" id="IPR002229">
    <property type="entry name" value="RhesusRHD"/>
</dbReference>
<dbReference type="InterPro" id="IPR018047">
    <property type="entry name" value="Ammonium_transpt_CS"/>
</dbReference>
<feature type="transmembrane region" description="Helical" evidence="8">
    <location>
        <begin position="16"/>
        <end position="38"/>
    </location>
</feature>
<dbReference type="Gene3D" id="1.10.3430.10">
    <property type="entry name" value="Ammonium transporter AmtB like domains"/>
    <property type="match status" value="1"/>
</dbReference>
<reference evidence="11 12" key="1">
    <citation type="journal article" date="2024" name="IMA Fungus">
        <title>IMA Genome - F19 : A genome assembly and annotation guide to empower mycologists, including annotated draft genome sequences of Ceratocystis pirilliformis, Diaporthe australafricana, Fusarium ophioides, Paecilomyces lecythidis, and Sporothrix stenoceras.</title>
        <authorList>
            <person name="Aylward J."/>
            <person name="Wilson A.M."/>
            <person name="Visagie C.M."/>
            <person name="Spraker J."/>
            <person name="Barnes I."/>
            <person name="Buitendag C."/>
            <person name="Ceriani C."/>
            <person name="Del Mar Angel L."/>
            <person name="du Plessis D."/>
            <person name="Fuchs T."/>
            <person name="Gasser K."/>
            <person name="Kramer D."/>
            <person name="Li W."/>
            <person name="Munsamy K."/>
            <person name="Piso A."/>
            <person name="Price J.L."/>
            <person name="Sonnekus B."/>
            <person name="Thomas C."/>
            <person name="van der Nest A."/>
            <person name="van Dijk A."/>
            <person name="van Heerden A."/>
            <person name="van Vuuren N."/>
            <person name="Yilmaz N."/>
            <person name="Duong T.A."/>
            <person name="van der Merwe N.A."/>
            <person name="Wingfield M.J."/>
            <person name="Wingfield B.D."/>
        </authorList>
    </citation>
    <scope>NUCLEOTIDE SEQUENCE [LARGE SCALE GENOMIC DNA]</scope>
    <source>
        <strain evidence="11 12">CMW 18167</strain>
    </source>
</reference>
<keyword evidence="7 8" id="KW-0924">Ammonia transport</keyword>
<dbReference type="InterPro" id="IPR024041">
    <property type="entry name" value="NH4_transpt_AmtB-like_dom"/>
</dbReference>
<evidence type="ECO:0000313" key="12">
    <source>
        <dbReference type="Proteomes" id="UP001583193"/>
    </source>
</evidence>
<feature type="region of interest" description="Disordered" evidence="9">
    <location>
        <begin position="444"/>
        <end position="490"/>
    </location>
</feature>
<evidence type="ECO:0000256" key="2">
    <source>
        <dbReference type="ARBA" id="ARBA00005887"/>
    </source>
</evidence>